<evidence type="ECO:0000313" key="2">
    <source>
        <dbReference type="Proteomes" id="UP000442694"/>
    </source>
</evidence>
<proteinExistence type="predicted"/>
<name>A0A833JG28_9BACT</name>
<protein>
    <submittedName>
        <fullName evidence="1">Uncharacterized protein</fullName>
    </submittedName>
</protein>
<gene>
    <name evidence="1" type="ORF">GCL57_02780</name>
</gene>
<organism evidence="1 2">
    <name type="scientific">Fluviispira multicolorata</name>
    <dbReference type="NCBI Taxonomy" id="2654512"/>
    <lineage>
        <taxon>Bacteria</taxon>
        <taxon>Pseudomonadati</taxon>
        <taxon>Bdellovibrionota</taxon>
        <taxon>Oligoflexia</taxon>
        <taxon>Silvanigrellales</taxon>
        <taxon>Silvanigrellaceae</taxon>
        <taxon>Fluviispira</taxon>
    </lineage>
</organism>
<keyword evidence="2" id="KW-1185">Reference proteome</keyword>
<accession>A0A833JG28</accession>
<reference evidence="1 2" key="1">
    <citation type="submission" date="2019-10" db="EMBL/GenBank/DDBJ databases">
        <title>New genus of Silvanigrellaceae.</title>
        <authorList>
            <person name="Pitt A."/>
            <person name="Hahn M.W."/>
        </authorList>
    </citation>
    <scope>NUCLEOTIDE SEQUENCE [LARGE SCALE GENOMIC DNA]</scope>
    <source>
        <strain evidence="1 2">33A1-SZDP</strain>
    </source>
</reference>
<dbReference type="Proteomes" id="UP000442694">
    <property type="component" value="Unassembled WGS sequence"/>
</dbReference>
<comment type="caution">
    <text evidence="1">The sequence shown here is derived from an EMBL/GenBank/DDBJ whole genome shotgun (WGS) entry which is preliminary data.</text>
</comment>
<evidence type="ECO:0000313" key="1">
    <source>
        <dbReference type="EMBL" id="KAB8033650.1"/>
    </source>
</evidence>
<dbReference type="EMBL" id="WFLN01000004">
    <property type="protein sequence ID" value="KAB8033650.1"/>
    <property type="molecule type" value="Genomic_DNA"/>
</dbReference>
<dbReference type="AlphaFoldDB" id="A0A833JG28"/>
<sequence>MNEISIDQLRHLKNIKTINSEDTKVSDLHFEKLENNNIQDNVDEENKIYYFNNYLAKLDEYYKRREINKFLETYDKINKLMLFPEFKKQQKYRDIFAEIGIKYFKNGLIKIENYPLIKINEKISYKEFEKEIYKKIIKKLYNNSLNLDKNKFFRNMYYLFLISYFNPELLVEFNDTDKLLFSSEQIINDIIIYDCLKKIELFKNKSSNNYNLFESFFFDLSEEDKTVLKNVYTIEMKDVKL</sequence>
<dbReference type="RefSeq" id="WP_152211736.1">
    <property type="nucleotide sequence ID" value="NZ_WFLN01000004.1"/>
</dbReference>